<reference evidence="9 10" key="1">
    <citation type="submission" date="2019-07" db="EMBL/GenBank/DDBJ databases">
        <title>Whole genome shotgun sequence of Methylobacterium haplocladii NBRC 107714.</title>
        <authorList>
            <person name="Hosoyama A."/>
            <person name="Uohara A."/>
            <person name="Ohji S."/>
            <person name="Ichikawa N."/>
        </authorList>
    </citation>
    <scope>NUCLEOTIDE SEQUENCE [LARGE SCALE GENOMIC DNA]</scope>
    <source>
        <strain evidence="9 10">NBRC 107714</strain>
    </source>
</reference>
<feature type="transmembrane region" description="Helical" evidence="8">
    <location>
        <begin position="135"/>
        <end position="153"/>
    </location>
</feature>
<keyword evidence="7" id="KW-0460">Magnesium</keyword>
<feature type="transmembrane region" description="Helical" evidence="8">
    <location>
        <begin position="278"/>
        <end position="302"/>
    </location>
</feature>
<evidence type="ECO:0000256" key="2">
    <source>
        <dbReference type="ARBA" id="ARBA00022475"/>
    </source>
</evidence>
<feature type="transmembrane region" description="Helical" evidence="8">
    <location>
        <begin position="12"/>
        <end position="32"/>
    </location>
</feature>
<dbReference type="Proteomes" id="UP000321258">
    <property type="component" value="Unassembled WGS sequence"/>
</dbReference>
<feature type="transmembrane region" description="Helical" evidence="8">
    <location>
        <begin position="53"/>
        <end position="72"/>
    </location>
</feature>
<evidence type="ECO:0000313" key="9">
    <source>
        <dbReference type="EMBL" id="GEO98690.1"/>
    </source>
</evidence>
<comment type="caution">
    <text evidence="9">The sequence shown here is derived from an EMBL/GenBank/DDBJ whole genome shotgun (WGS) entry which is preliminary data.</text>
</comment>
<name>A0A512ILV2_9HYPH</name>
<evidence type="ECO:0000313" key="10">
    <source>
        <dbReference type="Proteomes" id="UP000321258"/>
    </source>
</evidence>
<comment type="subcellular location">
    <subcellularLocation>
        <location evidence="1">Cell membrane</location>
        <topology evidence="1">Multi-pass membrane protein</topology>
    </subcellularLocation>
</comment>
<dbReference type="GO" id="GO:0009103">
    <property type="term" value="P:lipopolysaccharide biosynthetic process"/>
    <property type="evidence" value="ECO:0007669"/>
    <property type="project" value="TreeGrafter"/>
</dbReference>
<evidence type="ECO:0000256" key="3">
    <source>
        <dbReference type="ARBA" id="ARBA00022679"/>
    </source>
</evidence>
<feature type="binding site" evidence="7">
    <location>
        <position position="153"/>
    </location>
    <ligand>
        <name>Mg(2+)</name>
        <dbReference type="ChEBI" id="CHEBI:18420"/>
    </ligand>
</feature>
<dbReference type="RefSeq" id="WP_147077317.1">
    <property type="nucleotide sequence ID" value="NZ_BJZT01000008.1"/>
</dbReference>
<dbReference type="PANTHER" id="PTHR22926:SF3">
    <property type="entry name" value="UNDECAPRENYL-PHOSPHATE ALPHA-N-ACETYLGLUCOSAMINYL 1-PHOSPHATE TRANSFERASE"/>
    <property type="match status" value="1"/>
</dbReference>
<evidence type="ECO:0000256" key="8">
    <source>
        <dbReference type="SAM" id="Phobius"/>
    </source>
</evidence>
<dbReference type="GO" id="GO:0046872">
    <property type="term" value="F:metal ion binding"/>
    <property type="evidence" value="ECO:0007669"/>
    <property type="project" value="UniProtKB-KW"/>
</dbReference>
<evidence type="ECO:0000256" key="6">
    <source>
        <dbReference type="ARBA" id="ARBA00023136"/>
    </source>
</evidence>
<dbReference type="OrthoDB" id="9783652at2"/>
<evidence type="ECO:0000256" key="4">
    <source>
        <dbReference type="ARBA" id="ARBA00022692"/>
    </source>
</evidence>
<keyword evidence="5 8" id="KW-1133">Transmembrane helix</keyword>
<sequence>MSPSPANLVPLLAVLLAAVTSAVLIVLLMPWLRRYALARPNARSSHAVPTPQGGGVAIIAATVAVSTALLIADTQALPSNEAVVLMLSVIALAVVGGRDDVKPLRVSIRLGLQVAAVTAVIVATGGRLWPAMPLVLERGIEIFAGLWFVNLINFTDGLDWMTLAGMVPVTVVLVLLGYSGLLPVLPTLVAAALLGGFLGFAPFNRPVARLFMGDVGSLPVGLFIAWLLYRLALEGGSAAALLLPLYPVADATLTLLWRLKRGEKVWQAHRSHFYQVATVNGFSVPEVVGSVFGVSLMLAVLAASSLLWPNWPVTVAALAAGSGLVVVLLRRFNTPRTGSETARTERGASAS</sequence>
<feature type="transmembrane region" description="Helical" evidence="8">
    <location>
        <begin position="308"/>
        <end position="329"/>
    </location>
</feature>
<dbReference type="GO" id="GO:0071555">
    <property type="term" value="P:cell wall organization"/>
    <property type="evidence" value="ECO:0007669"/>
    <property type="project" value="TreeGrafter"/>
</dbReference>
<dbReference type="InterPro" id="IPR000715">
    <property type="entry name" value="Glycosyl_transferase_4"/>
</dbReference>
<dbReference type="GO" id="GO:0016780">
    <property type="term" value="F:phosphotransferase activity, for other substituted phosphate groups"/>
    <property type="evidence" value="ECO:0007669"/>
    <property type="project" value="InterPro"/>
</dbReference>
<feature type="transmembrane region" description="Helical" evidence="8">
    <location>
        <begin position="160"/>
        <end position="178"/>
    </location>
</feature>
<keyword evidence="2" id="KW-1003">Cell membrane</keyword>
<comment type="cofactor">
    <cofactor evidence="7">
        <name>Mg(2+)</name>
        <dbReference type="ChEBI" id="CHEBI:18420"/>
    </cofactor>
</comment>
<keyword evidence="7" id="KW-0479">Metal-binding</keyword>
<evidence type="ECO:0000256" key="7">
    <source>
        <dbReference type="PIRSR" id="PIRSR600715-1"/>
    </source>
</evidence>
<evidence type="ECO:0000256" key="1">
    <source>
        <dbReference type="ARBA" id="ARBA00004651"/>
    </source>
</evidence>
<dbReference type="PANTHER" id="PTHR22926">
    <property type="entry name" value="PHOSPHO-N-ACETYLMURAMOYL-PENTAPEPTIDE-TRANSFERASE"/>
    <property type="match status" value="1"/>
</dbReference>
<gene>
    <name evidence="9" type="ORF">MHA02_10780</name>
</gene>
<feature type="binding site" evidence="7">
    <location>
        <position position="214"/>
    </location>
    <ligand>
        <name>Mg(2+)</name>
        <dbReference type="ChEBI" id="CHEBI:18420"/>
    </ligand>
</feature>
<feature type="transmembrane region" description="Helical" evidence="8">
    <location>
        <begin position="210"/>
        <end position="229"/>
    </location>
</feature>
<feature type="transmembrane region" description="Helical" evidence="8">
    <location>
        <begin position="78"/>
        <end position="96"/>
    </location>
</feature>
<evidence type="ECO:0000256" key="5">
    <source>
        <dbReference type="ARBA" id="ARBA00022989"/>
    </source>
</evidence>
<dbReference type="AlphaFoldDB" id="A0A512ILV2"/>
<dbReference type="EMBL" id="BJZT01000008">
    <property type="protein sequence ID" value="GEO98690.1"/>
    <property type="molecule type" value="Genomic_DNA"/>
</dbReference>
<organism evidence="9 10">
    <name type="scientific">Methylobacterium haplocladii</name>
    <dbReference type="NCBI Taxonomy" id="1176176"/>
    <lineage>
        <taxon>Bacteria</taxon>
        <taxon>Pseudomonadati</taxon>
        <taxon>Pseudomonadota</taxon>
        <taxon>Alphaproteobacteria</taxon>
        <taxon>Hyphomicrobiales</taxon>
        <taxon>Methylobacteriaceae</taxon>
        <taxon>Methylobacterium</taxon>
    </lineage>
</organism>
<accession>A0A512ILV2</accession>
<protein>
    <submittedName>
        <fullName evidence="9">Glycosyl transferase</fullName>
    </submittedName>
</protein>
<feature type="transmembrane region" description="Helical" evidence="8">
    <location>
        <begin position="184"/>
        <end position="203"/>
    </location>
</feature>
<feature type="transmembrane region" description="Helical" evidence="8">
    <location>
        <begin position="235"/>
        <end position="257"/>
    </location>
</feature>
<keyword evidence="10" id="KW-1185">Reference proteome</keyword>
<keyword evidence="3 9" id="KW-0808">Transferase</keyword>
<keyword evidence="6 8" id="KW-0472">Membrane</keyword>
<dbReference type="Pfam" id="PF00953">
    <property type="entry name" value="Glycos_transf_4"/>
    <property type="match status" value="1"/>
</dbReference>
<dbReference type="GO" id="GO:0044038">
    <property type="term" value="P:cell wall macromolecule biosynthetic process"/>
    <property type="evidence" value="ECO:0007669"/>
    <property type="project" value="TreeGrafter"/>
</dbReference>
<feature type="transmembrane region" description="Helical" evidence="8">
    <location>
        <begin position="108"/>
        <end position="129"/>
    </location>
</feature>
<dbReference type="GO" id="GO:0005886">
    <property type="term" value="C:plasma membrane"/>
    <property type="evidence" value="ECO:0007669"/>
    <property type="project" value="UniProtKB-SubCell"/>
</dbReference>
<proteinExistence type="predicted"/>
<keyword evidence="4 8" id="KW-0812">Transmembrane</keyword>